<dbReference type="Pfam" id="PF04535">
    <property type="entry name" value="CASP_dom"/>
    <property type="match status" value="1"/>
</dbReference>
<comment type="subcellular location">
    <subcellularLocation>
        <location evidence="1 8">Cell membrane</location>
        <topology evidence="1 8">Multi-pass membrane protein</topology>
    </subcellularLocation>
</comment>
<evidence type="ECO:0000313" key="12">
    <source>
        <dbReference type="Proteomes" id="UP000236161"/>
    </source>
</evidence>
<evidence type="ECO:0000256" key="4">
    <source>
        <dbReference type="ARBA" id="ARBA00022475"/>
    </source>
</evidence>
<protein>
    <recommendedName>
        <fullName evidence="8">CASP-like protein</fullName>
    </recommendedName>
</protein>
<name>A0A2I0ACY1_9ASPA</name>
<dbReference type="STRING" id="1088818.A0A2I0ACY1"/>
<dbReference type="OrthoDB" id="828022at2759"/>
<feature type="domain" description="Casparian strip membrane protein" evidence="10">
    <location>
        <begin position="34"/>
        <end position="180"/>
    </location>
</feature>
<gene>
    <name evidence="11" type="ORF">AXF42_Ash012346</name>
</gene>
<accession>A0A2I0ACY1</accession>
<evidence type="ECO:0000313" key="11">
    <source>
        <dbReference type="EMBL" id="PKA53404.1"/>
    </source>
</evidence>
<keyword evidence="4 8" id="KW-1003">Cell membrane</keyword>
<keyword evidence="7 8" id="KW-0472">Membrane</keyword>
<evidence type="ECO:0000256" key="3">
    <source>
        <dbReference type="ARBA" id="ARBA00011489"/>
    </source>
</evidence>
<keyword evidence="6 8" id="KW-1133">Transmembrane helix</keyword>
<feature type="transmembrane region" description="Helical" evidence="8">
    <location>
        <begin position="41"/>
        <end position="61"/>
    </location>
</feature>
<proteinExistence type="inferred from homology"/>
<keyword evidence="12" id="KW-1185">Reference proteome</keyword>
<dbReference type="AlphaFoldDB" id="A0A2I0ACY1"/>
<evidence type="ECO:0000256" key="8">
    <source>
        <dbReference type="RuleBase" id="RU361233"/>
    </source>
</evidence>
<evidence type="ECO:0000256" key="9">
    <source>
        <dbReference type="SAM" id="MobiDB-lite"/>
    </source>
</evidence>
<evidence type="ECO:0000256" key="2">
    <source>
        <dbReference type="ARBA" id="ARBA00007651"/>
    </source>
</evidence>
<sequence>MFVSRPAVHPVEAPPLTDATENPPRVRMKDVQGMPGTVGGLALRFLQFMFALAALGVMASTSDFSSVSAFCLKWKILDLQLNYHVLCSYLVAATILQSLWSILLIFLDVYALLVKRSLQNPRVICLFAIGDGITSTLTFAAACASAGITVLIGNDLNICSKNNCGSFETATAMAFISWFAVSPSFLLNFWSLASR</sequence>
<dbReference type="GO" id="GO:0005886">
    <property type="term" value="C:plasma membrane"/>
    <property type="evidence" value="ECO:0007669"/>
    <property type="project" value="UniProtKB-SubCell"/>
</dbReference>
<dbReference type="Proteomes" id="UP000236161">
    <property type="component" value="Unassembled WGS sequence"/>
</dbReference>
<evidence type="ECO:0000256" key="7">
    <source>
        <dbReference type="ARBA" id="ARBA00023136"/>
    </source>
</evidence>
<comment type="similarity">
    <text evidence="2 8">Belongs to the Casparian strip membrane proteins (CASP) family.</text>
</comment>
<feature type="transmembrane region" description="Helical" evidence="8">
    <location>
        <begin position="81"/>
        <end position="111"/>
    </location>
</feature>
<keyword evidence="5 8" id="KW-0812">Transmembrane</keyword>
<feature type="region of interest" description="Disordered" evidence="9">
    <location>
        <begin position="1"/>
        <end position="24"/>
    </location>
</feature>
<organism evidence="11 12">
    <name type="scientific">Apostasia shenzhenica</name>
    <dbReference type="NCBI Taxonomy" id="1088818"/>
    <lineage>
        <taxon>Eukaryota</taxon>
        <taxon>Viridiplantae</taxon>
        <taxon>Streptophyta</taxon>
        <taxon>Embryophyta</taxon>
        <taxon>Tracheophyta</taxon>
        <taxon>Spermatophyta</taxon>
        <taxon>Magnoliopsida</taxon>
        <taxon>Liliopsida</taxon>
        <taxon>Asparagales</taxon>
        <taxon>Orchidaceae</taxon>
        <taxon>Apostasioideae</taxon>
        <taxon>Apostasia</taxon>
    </lineage>
</organism>
<reference evidence="11 12" key="1">
    <citation type="journal article" date="2017" name="Nature">
        <title>The Apostasia genome and the evolution of orchids.</title>
        <authorList>
            <person name="Zhang G.Q."/>
            <person name="Liu K.W."/>
            <person name="Li Z."/>
            <person name="Lohaus R."/>
            <person name="Hsiao Y.Y."/>
            <person name="Niu S.C."/>
            <person name="Wang J.Y."/>
            <person name="Lin Y.C."/>
            <person name="Xu Q."/>
            <person name="Chen L.J."/>
            <person name="Yoshida K."/>
            <person name="Fujiwara S."/>
            <person name="Wang Z.W."/>
            <person name="Zhang Y.Q."/>
            <person name="Mitsuda N."/>
            <person name="Wang M."/>
            <person name="Liu G.H."/>
            <person name="Pecoraro L."/>
            <person name="Huang H.X."/>
            <person name="Xiao X.J."/>
            <person name="Lin M."/>
            <person name="Wu X.Y."/>
            <person name="Wu W.L."/>
            <person name="Chen Y.Y."/>
            <person name="Chang S.B."/>
            <person name="Sakamoto S."/>
            <person name="Ohme-Takagi M."/>
            <person name="Yagi M."/>
            <person name="Zeng S.J."/>
            <person name="Shen C.Y."/>
            <person name="Yeh C.M."/>
            <person name="Luo Y.B."/>
            <person name="Tsai W.C."/>
            <person name="Van de Peer Y."/>
            <person name="Liu Z.J."/>
        </authorList>
    </citation>
    <scope>NUCLEOTIDE SEQUENCE [LARGE SCALE GENOMIC DNA]</scope>
    <source>
        <strain evidence="12">cv. Shenzhen</strain>
        <tissue evidence="11">Stem</tissue>
    </source>
</reference>
<dbReference type="InterPro" id="IPR045009">
    <property type="entry name" value="CASPL-5"/>
</dbReference>
<evidence type="ECO:0000259" key="10">
    <source>
        <dbReference type="Pfam" id="PF04535"/>
    </source>
</evidence>
<evidence type="ECO:0000256" key="6">
    <source>
        <dbReference type="ARBA" id="ARBA00022989"/>
    </source>
</evidence>
<dbReference type="EMBL" id="KZ451998">
    <property type="protein sequence ID" value="PKA53404.1"/>
    <property type="molecule type" value="Genomic_DNA"/>
</dbReference>
<evidence type="ECO:0000256" key="1">
    <source>
        <dbReference type="ARBA" id="ARBA00004651"/>
    </source>
</evidence>
<dbReference type="InterPro" id="IPR006702">
    <property type="entry name" value="CASP_dom"/>
</dbReference>
<dbReference type="PANTHER" id="PTHR32021">
    <property type="entry name" value="CASP-LIKE PROTEIN 5B3"/>
    <property type="match status" value="1"/>
</dbReference>
<feature type="transmembrane region" description="Helical" evidence="8">
    <location>
        <begin position="123"/>
        <end position="152"/>
    </location>
</feature>
<dbReference type="PANTHER" id="PTHR32021:SF1">
    <property type="entry name" value="CASP-LIKE PROTEIN 5A1"/>
    <property type="match status" value="1"/>
</dbReference>
<feature type="transmembrane region" description="Helical" evidence="8">
    <location>
        <begin position="172"/>
        <end position="193"/>
    </location>
</feature>
<comment type="subunit">
    <text evidence="3 8">Homodimer and heterodimers.</text>
</comment>
<evidence type="ECO:0000256" key="5">
    <source>
        <dbReference type="ARBA" id="ARBA00022692"/>
    </source>
</evidence>